<dbReference type="GO" id="GO:0005634">
    <property type="term" value="C:nucleus"/>
    <property type="evidence" value="ECO:0007669"/>
    <property type="project" value="UniProtKB-SubCell"/>
</dbReference>
<feature type="domain" description="N-acetyltransferase" evidence="15">
    <location>
        <begin position="93"/>
        <end position="250"/>
    </location>
</feature>
<evidence type="ECO:0000256" key="13">
    <source>
        <dbReference type="SAM" id="MobiDB-lite"/>
    </source>
</evidence>
<feature type="region of interest" description="Disordered" evidence="13">
    <location>
        <begin position="1"/>
        <end position="88"/>
    </location>
</feature>
<dbReference type="PROSITE" id="PS50014">
    <property type="entry name" value="BROMODOMAIN_2"/>
    <property type="match status" value="1"/>
</dbReference>
<dbReference type="EMBL" id="JABMIG020000068">
    <property type="protein sequence ID" value="KAL3795752.1"/>
    <property type="molecule type" value="Genomic_DNA"/>
</dbReference>
<keyword evidence="4" id="KW-0808">Transferase</keyword>
<organism evidence="16 17">
    <name type="scientific">Cyclotella cryptica</name>
    <dbReference type="NCBI Taxonomy" id="29204"/>
    <lineage>
        <taxon>Eukaryota</taxon>
        <taxon>Sar</taxon>
        <taxon>Stramenopiles</taxon>
        <taxon>Ochrophyta</taxon>
        <taxon>Bacillariophyta</taxon>
        <taxon>Coscinodiscophyceae</taxon>
        <taxon>Thalassiosirophycidae</taxon>
        <taxon>Stephanodiscales</taxon>
        <taxon>Stephanodiscaceae</taxon>
        <taxon>Cyclotella</taxon>
    </lineage>
</organism>
<evidence type="ECO:0000259" key="15">
    <source>
        <dbReference type="PROSITE" id="PS51186"/>
    </source>
</evidence>
<dbReference type="GO" id="GO:0006338">
    <property type="term" value="P:chromatin remodeling"/>
    <property type="evidence" value="ECO:0007669"/>
    <property type="project" value="UniProtKB-ARBA"/>
</dbReference>
<comment type="similarity">
    <text evidence="2">Belongs to the acetyltransferase family. GCN5 subfamily.</text>
</comment>
<proteinExistence type="inferred from homology"/>
<evidence type="ECO:0000313" key="16">
    <source>
        <dbReference type="EMBL" id="KAL3795752.1"/>
    </source>
</evidence>
<reference evidence="16 17" key="1">
    <citation type="journal article" date="2020" name="G3 (Bethesda)">
        <title>Improved Reference Genome for Cyclotella cryptica CCMP332, a Model for Cell Wall Morphogenesis, Salinity Adaptation, and Lipid Production in Diatoms (Bacillariophyta).</title>
        <authorList>
            <person name="Roberts W.R."/>
            <person name="Downey K.M."/>
            <person name="Ruck E.C."/>
            <person name="Traller J.C."/>
            <person name="Alverson A.J."/>
        </authorList>
    </citation>
    <scope>NUCLEOTIDE SEQUENCE [LARGE SCALE GENOMIC DNA]</scope>
    <source>
        <strain evidence="16 17">CCMP332</strain>
    </source>
</reference>
<keyword evidence="10" id="KW-0539">Nucleus</keyword>
<accession>A0ABD3Q6R8</accession>
<keyword evidence="5" id="KW-0156">Chromatin regulator</keyword>
<keyword evidence="9" id="KW-0804">Transcription</keyword>
<dbReference type="SMART" id="SM00297">
    <property type="entry name" value="BROMO"/>
    <property type="match status" value="1"/>
</dbReference>
<evidence type="ECO:0000256" key="5">
    <source>
        <dbReference type="ARBA" id="ARBA00022853"/>
    </source>
</evidence>
<keyword evidence="11" id="KW-0012">Acyltransferase</keyword>
<evidence type="ECO:0000256" key="10">
    <source>
        <dbReference type="ARBA" id="ARBA00023242"/>
    </source>
</evidence>
<dbReference type="SUPFAM" id="SSF55729">
    <property type="entry name" value="Acyl-CoA N-acyltransferases (Nat)"/>
    <property type="match status" value="1"/>
</dbReference>
<name>A0ABD3Q6R8_9STRA</name>
<dbReference type="InterPro" id="IPR018359">
    <property type="entry name" value="Bromodomain_CS"/>
</dbReference>
<dbReference type="Pfam" id="PF00583">
    <property type="entry name" value="Acetyltransf_1"/>
    <property type="match status" value="1"/>
</dbReference>
<evidence type="ECO:0000256" key="11">
    <source>
        <dbReference type="ARBA" id="ARBA00023315"/>
    </source>
</evidence>
<dbReference type="EC" id="2.3.1.48" evidence="3"/>
<dbReference type="CDD" id="cd04301">
    <property type="entry name" value="NAT_SF"/>
    <property type="match status" value="1"/>
</dbReference>
<gene>
    <name evidence="16" type="ORF">HJC23_008239</name>
</gene>
<dbReference type="InterPro" id="IPR037800">
    <property type="entry name" value="GCN5"/>
</dbReference>
<dbReference type="Gene3D" id="3.40.630.30">
    <property type="match status" value="1"/>
</dbReference>
<keyword evidence="8" id="KW-0010">Activator</keyword>
<dbReference type="AlphaFoldDB" id="A0ABD3Q6R8"/>
<dbReference type="GO" id="GO:0061733">
    <property type="term" value="F:protein-lysine-acetyltransferase activity"/>
    <property type="evidence" value="ECO:0007669"/>
    <property type="project" value="UniProtKB-EC"/>
</dbReference>
<comment type="subcellular location">
    <subcellularLocation>
        <location evidence="1">Nucleus</location>
    </subcellularLocation>
</comment>
<dbReference type="PRINTS" id="PR00503">
    <property type="entry name" value="BROMODOMAIN"/>
</dbReference>
<evidence type="ECO:0000256" key="3">
    <source>
        <dbReference type="ARBA" id="ARBA00013184"/>
    </source>
</evidence>
<keyword evidence="17" id="KW-1185">Reference proteome</keyword>
<feature type="compositionally biased region" description="Basic and acidic residues" evidence="13">
    <location>
        <begin position="60"/>
        <end position="69"/>
    </location>
</feature>
<sequence>MQISTMVLPTGSTKKRKLPLPSTTADHDDDDTNENPPSDPTKSHVDGEAISSSSSSDDDESHKHDEHEPAAPPPPAPPSPKPPNPYDQIKRTIVINDGKRESLIRLIGLKSLFAKQLPKMPKEYIARLVFDRRHKSLALLSGDPRKKFTDEEIIGGICYRSYPDMRFAEIAFCAVSASQQVKGYGTKLMNLLKMHAVTEGIEYMITYADNYAIGYFKKQGFTKAIQMPKARYQGLIKDYDGGTLMECYIHPSIDFTRIPQMVQAQKEFILQRIRATSKSDKVIYPPLPPEFAKRMESSSRSTGAAARALAVPGVIEAGWTMSDLMASTGGAKDADQKKDMLKKELLSLVQKVQEKQFSWCFRDPVDTNEVTDYLEVVKDPIDLRTMEKRVRKGDHYKSKHQLYADMMKMVNNCKIYNDPESTYHECAVSLEKFLATLFPLKSGEPSIE</sequence>
<evidence type="ECO:0000256" key="4">
    <source>
        <dbReference type="ARBA" id="ARBA00022679"/>
    </source>
</evidence>
<dbReference type="PANTHER" id="PTHR45750:SF3">
    <property type="entry name" value="HISTONE ACETYLTRANSFERASE"/>
    <property type="match status" value="1"/>
</dbReference>
<feature type="compositionally biased region" description="Polar residues" evidence="13">
    <location>
        <begin position="1"/>
        <end position="12"/>
    </location>
</feature>
<dbReference type="InterPro" id="IPR036427">
    <property type="entry name" value="Bromodomain-like_sf"/>
</dbReference>
<keyword evidence="6" id="KW-0805">Transcription regulation</keyword>
<dbReference type="InterPro" id="IPR001487">
    <property type="entry name" value="Bromodomain"/>
</dbReference>
<evidence type="ECO:0000256" key="6">
    <source>
        <dbReference type="ARBA" id="ARBA00023015"/>
    </source>
</evidence>
<comment type="caution">
    <text evidence="16">The sequence shown here is derived from an EMBL/GenBank/DDBJ whole genome shotgun (WGS) entry which is preliminary data.</text>
</comment>
<evidence type="ECO:0000259" key="14">
    <source>
        <dbReference type="PROSITE" id="PS50014"/>
    </source>
</evidence>
<dbReference type="PANTHER" id="PTHR45750">
    <property type="entry name" value="GH11602P"/>
    <property type="match status" value="1"/>
</dbReference>
<evidence type="ECO:0000256" key="8">
    <source>
        <dbReference type="ARBA" id="ARBA00023159"/>
    </source>
</evidence>
<dbReference type="Proteomes" id="UP001516023">
    <property type="component" value="Unassembled WGS sequence"/>
</dbReference>
<dbReference type="PROSITE" id="PS00633">
    <property type="entry name" value="BROMODOMAIN_1"/>
    <property type="match status" value="1"/>
</dbReference>
<evidence type="ECO:0000256" key="1">
    <source>
        <dbReference type="ARBA" id="ARBA00004123"/>
    </source>
</evidence>
<dbReference type="InterPro" id="IPR016181">
    <property type="entry name" value="Acyl_CoA_acyltransferase"/>
</dbReference>
<feature type="domain" description="Bromo" evidence="14">
    <location>
        <begin position="353"/>
        <end position="424"/>
    </location>
</feature>
<evidence type="ECO:0000313" key="17">
    <source>
        <dbReference type="Proteomes" id="UP001516023"/>
    </source>
</evidence>
<evidence type="ECO:0000256" key="2">
    <source>
        <dbReference type="ARBA" id="ARBA00008607"/>
    </source>
</evidence>
<evidence type="ECO:0000256" key="7">
    <source>
        <dbReference type="ARBA" id="ARBA00023117"/>
    </source>
</evidence>
<protein>
    <recommendedName>
        <fullName evidence="3">histone acetyltransferase</fullName>
        <ecNumber evidence="3">2.3.1.48</ecNumber>
    </recommendedName>
</protein>
<evidence type="ECO:0000256" key="12">
    <source>
        <dbReference type="PROSITE-ProRule" id="PRU00035"/>
    </source>
</evidence>
<dbReference type="SUPFAM" id="SSF47370">
    <property type="entry name" value="Bromodomain"/>
    <property type="match status" value="1"/>
</dbReference>
<keyword evidence="7 12" id="KW-0103">Bromodomain</keyword>
<evidence type="ECO:0000256" key="9">
    <source>
        <dbReference type="ARBA" id="ARBA00023163"/>
    </source>
</evidence>
<feature type="compositionally biased region" description="Pro residues" evidence="13">
    <location>
        <begin position="70"/>
        <end position="85"/>
    </location>
</feature>
<dbReference type="Pfam" id="PF00439">
    <property type="entry name" value="Bromodomain"/>
    <property type="match status" value="1"/>
</dbReference>
<dbReference type="InterPro" id="IPR000182">
    <property type="entry name" value="GNAT_dom"/>
</dbReference>
<dbReference type="PROSITE" id="PS51186">
    <property type="entry name" value="GNAT"/>
    <property type="match status" value="1"/>
</dbReference>
<dbReference type="Gene3D" id="1.20.920.10">
    <property type="entry name" value="Bromodomain-like"/>
    <property type="match status" value="1"/>
</dbReference>